<keyword evidence="2" id="KW-1003">Cell membrane</keyword>
<feature type="domain" description="MacB-like periplasmic core" evidence="8">
    <location>
        <begin position="20"/>
        <end position="246"/>
    </location>
</feature>
<comment type="caution">
    <text evidence="9">The sequence shown here is derived from an EMBL/GenBank/DDBJ whole genome shotgun (WGS) entry which is preliminary data.</text>
</comment>
<keyword evidence="10" id="KW-1185">Reference proteome</keyword>
<dbReference type="EMBL" id="JAKZMM010000033">
    <property type="protein sequence ID" value="MCJ2381436.1"/>
    <property type="molecule type" value="Genomic_DNA"/>
</dbReference>
<dbReference type="PANTHER" id="PTHR30572">
    <property type="entry name" value="MEMBRANE COMPONENT OF TRANSPORTER-RELATED"/>
    <property type="match status" value="1"/>
</dbReference>
<dbReference type="InterPro" id="IPR025857">
    <property type="entry name" value="MacB_PCD"/>
</dbReference>
<feature type="domain" description="ABC3 transporter permease C-terminal" evidence="7">
    <location>
        <begin position="294"/>
        <end position="413"/>
    </location>
</feature>
<dbReference type="PANTHER" id="PTHR30572:SF18">
    <property type="entry name" value="ABC-TYPE MACROLIDE FAMILY EXPORT SYSTEM PERMEASE COMPONENT 2"/>
    <property type="match status" value="1"/>
</dbReference>
<dbReference type="RefSeq" id="WP_243325793.1">
    <property type="nucleotide sequence ID" value="NZ_JAKZMM010000033.1"/>
</dbReference>
<dbReference type="InterPro" id="IPR003838">
    <property type="entry name" value="ABC3_permease_C"/>
</dbReference>
<evidence type="ECO:0000256" key="6">
    <source>
        <dbReference type="SAM" id="Phobius"/>
    </source>
</evidence>
<feature type="transmembrane region" description="Helical" evidence="6">
    <location>
        <begin position="287"/>
        <end position="307"/>
    </location>
</feature>
<evidence type="ECO:0000256" key="2">
    <source>
        <dbReference type="ARBA" id="ARBA00022475"/>
    </source>
</evidence>
<dbReference type="InterPro" id="IPR050250">
    <property type="entry name" value="Macrolide_Exporter_MacB"/>
</dbReference>
<protein>
    <submittedName>
        <fullName evidence="9">ABC transporter permease</fullName>
    </submittedName>
</protein>
<name>A0ABT0C4D8_9BACT</name>
<evidence type="ECO:0000256" key="5">
    <source>
        <dbReference type="ARBA" id="ARBA00023136"/>
    </source>
</evidence>
<accession>A0ABT0C4D8</accession>
<dbReference type="Pfam" id="PF12704">
    <property type="entry name" value="MacB_PCD"/>
    <property type="match status" value="1"/>
</dbReference>
<feature type="transmembrane region" description="Helical" evidence="6">
    <location>
        <begin position="343"/>
        <end position="361"/>
    </location>
</feature>
<feature type="transmembrane region" description="Helical" evidence="6">
    <location>
        <begin position="386"/>
        <end position="409"/>
    </location>
</feature>
<organism evidence="9 10">
    <name type="scientific">Parabacteroides faecalis</name>
    <dbReference type="NCBI Taxonomy" id="2924040"/>
    <lineage>
        <taxon>Bacteria</taxon>
        <taxon>Pseudomonadati</taxon>
        <taxon>Bacteroidota</taxon>
        <taxon>Bacteroidia</taxon>
        <taxon>Bacteroidales</taxon>
        <taxon>Tannerellaceae</taxon>
        <taxon>Parabacteroides</taxon>
    </lineage>
</organism>
<sequence length="426" mass="47958">MLKQYIKQAFQMLKENRLVSTISITGTAISVTMIMMVVLVLQVQVANYYPEEHRDRMLYVENGTLVRMKENTGNWNSGNMSIEAVKECFYTLQSPEFVTAYAISEFTVSLPDKRNYMAHPVKLTDTGFWKVFSFHFVAGAPFTEADVASGVPQAVITEPLARRLFGTIDNIIGKEIRLDVKPYRVCGVVEEVSKAAASAFADVWIPYTTNESCQSSFNENMVGSFRVLLLAKAQGDFDVIRQELKQQITRYNATKEKYEISFFENPITQWDKAMGTDGQNFVDWKDFWLETGGAMLFLLLVPVLNLLGVTQSSIRKRQAEIGVRKAFGATSGNIVRQVLYENGLMSLLGGMIGLVLSWSLFPLCKDFLLKASDTTLRAEMLFRPEAFVLALLFCLLINLLSAGLPAWWISRKPICEALKNGEETNK</sequence>
<keyword evidence="4 6" id="KW-1133">Transmembrane helix</keyword>
<feature type="transmembrane region" description="Helical" evidence="6">
    <location>
        <begin position="21"/>
        <end position="41"/>
    </location>
</feature>
<reference evidence="9 10" key="1">
    <citation type="submission" date="2022-03" db="EMBL/GenBank/DDBJ databases">
        <title>Parabacteroides sp. nov. isolated from swine feces.</title>
        <authorList>
            <person name="Bak J.E."/>
        </authorList>
    </citation>
    <scope>NUCLEOTIDE SEQUENCE [LARGE SCALE GENOMIC DNA]</scope>
    <source>
        <strain evidence="9 10">AGMB00274</strain>
    </source>
</reference>
<keyword evidence="5 6" id="KW-0472">Membrane</keyword>
<gene>
    <name evidence="9" type="ORF">MUN53_12595</name>
</gene>
<evidence type="ECO:0000256" key="3">
    <source>
        <dbReference type="ARBA" id="ARBA00022692"/>
    </source>
</evidence>
<keyword evidence="3 6" id="KW-0812">Transmembrane</keyword>
<evidence type="ECO:0000259" key="8">
    <source>
        <dbReference type="Pfam" id="PF12704"/>
    </source>
</evidence>
<dbReference type="Pfam" id="PF02687">
    <property type="entry name" value="FtsX"/>
    <property type="match status" value="1"/>
</dbReference>
<dbReference type="Proteomes" id="UP001165444">
    <property type="component" value="Unassembled WGS sequence"/>
</dbReference>
<evidence type="ECO:0000313" key="10">
    <source>
        <dbReference type="Proteomes" id="UP001165444"/>
    </source>
</evidence>
<evidence type="ECO:0000256" key="4">
    <source>
        <dbReference type="ARBA" id="ARBA00022989"/>
    </source>
</evidence>
<comment type="subcellular location">
    <subcellularLocation>
        <location evidence="1">Cell membrane</location>
        <topology evidence="1">Multi-pass membrane protein</topology>
    </subcellularLocation>
</comment>
<proteinExistence type="predicted"/>
<evidence type="ECO:0000256" key="1">
    <source>
        <dbReference type="ARBA" id="ARBA00004651"/>
    </source>
</evidence>
<evidence type="ECO:0000259" key="7">
    <source>
        <dbReference type="Pfam" id="PF02687"/>
    </source>
</evidence>
<evidence type="ECO:0000313" key="9">
    <source>
        <dbReference type="EMBL" id="MCJ2381436.1"/>
    </source>
</evidence>